<organism evidence="2 3">
    <name type="scientific">Effrenium voratum</name>
    <dbReference type="NCBI Taxonomy" id="2562239"/>
    <lineage>
        <taxon>Eukaryota</taxon>
        <taxon>Sar</taxon>
        <taxon>Alveolata</taxon>
        <taxon>Dinophyceae</taxon>
        <taxon>Suessiales</taxon>
        <taxon>Symbiodiniaceae</taxon>
        <taxon>Effrenium</taxon>
    </lineage>
</organism>
<sequence>QGFASATSAWQNSLSSRRNTTHCGSSFAAWQPSEKKGAEIRDGRTVERLDF</sequence>
<accession>A0AA36I518</accession>
<dbReference type="AlphaFoldDB" id="A0AA36I518"/>
<dbReference type="EMBL" id="CAUJNA010000699">
    <property type="protein sequence ID" value="CAJ1380275.1"/>
    <property type="molecule type" value="Genomic_DNA"/>
</dbReference>
<name>A0AA36I518_9DINO</name>
<feature type="non-terminal residue" evidence="2">
    <location>
        <position position="1"/>
    </location>
</feature>
<feature type="region of interest" description="Disordered" evidence="1">
    <location>
        <begin position="1"/>
        <end position="44"/>
    </location>
</feature>
<proteinExistence type="predicted"/>
<evidence type="ECO:0000313" key="2">
    <source>
        <dbReference type="EMBL" id="CAJ1380275.1"/>
    </source>
</evidence>
<protein>
    <submittedName>
        <fullName evidence="2">Uncharacterized protein</fullName>
    </submittedName>
</protein>
<feature type="compositionally biased region" description="Basic and acidic residues" evidence="1">
    <location>
        <begin position="33"/>
        <end position="44"/>
    </location>
</feature>
<evidence type="ECO:0000313" key="3">
    <source>
        <dbReference type="Proteomes" id="UP001178507"/>
    </source>
</evidence>
<reference evidence="2" key="1">
    <citation type="submission" date="2023-08" db="EMBL/GenBank/DDBJ databases">
        <authorList>
            <person name="Chen Y."/>
            <person name="Shah S."/>
            <person name="Dougan E. K."/>
            <person name="Thang M."/>
            <person name="Chan C."/>
        </authorList>
    </citation>
    <scope>NUCLEOTIDE SEQUENCE</scope>
</reference>
<gene>
    <name evidence="2" type="ORF">EVOR1521_LOCUS8257</name>
</gene>
<keyword evidence="3" id="KW-1185">Reference proteome</keyword>
<feature type="compositionally biased region" description="Polar residues" evidence="1">
    <location>
        <begin position="1"/>
        <end position="24"/>
    </location>
</feature>
<comment type="caution">
    <text evidence="2">The sequence shown here is derived from an EMBL/GenBank/DDBJ whole genome shotgun (WGS) entry which is preliminary data.</text>
</comment>
<evidence type="ECO:0000256" key="1">
    <source>
        <dbReference type="SAM" id="MobiDB-lite"/>
    </source>
</evidence>
<dbReference type="Proteomes" id="UP001178507">
    <property type="component" value="Unassembled WGS sequence"/>
</dbReference>